<sequence length="208" mass="22323">MRKVDPEKHAARRQAILDAARTCFARKGFHQTSTAEICAAVGMSPGNLFHYFPNKQEIIGAIVDQEGEETAAFFQTLGARDDLHAALLDFMDLVLELAADAEFSSLALEIAAEAGRDPAIAMRVGRNDRELRSALQGLLAEAAARGQADATLDMADAATWVAALIDGIFSRVAVDGEFKPKNQHATMRVLLGRFLRPQADASTVTAGA</sequence>
<evidence type="ECO:0000256" key="5">
    <source>
        <dbReference type="PROSITE-ProRule" id="PRU00335"/>
    </source>
</evidence>
<dbReference type="InterPro" id="IPR036271">
    <property type="entry name" value="Tet_transcr_reg_TetR-rel_C_sf"/>
</dbReference>
<dbReference type="Gene3D" id="1.10.357.10">
    <property type="entry name" value="Tetracycline Repressor, domain 2"/>
    <property type="match status" value="1"/>
</dbReference>
<evidence type="ECO:0000313" key="7">
    <source>
        <dbReference type="EMBL" id="MBB4648451.1"/>
    </source>
</evidence>
<evidence type="ECO:0000259" key="6">
    <source>
        <dbReference type="PROSITE" id="PS50977"/>
    </source>
</evidence>
<evidence type="ECO:0000256" key="2">
    <source>
        <dbReference type="ARBA" id="ARBA00023015"/>
    </source>
</evidence>
<keyword evidence="3 5" id="KW-0238">DNA-binding</keyword>
<dbReference type="InterPro" id="IPR009057">
    <property type="entry name" value="Homeodomain-like_sf"/>
</dbReference>
<dbReference type="SUPFAM" id="SSF46689">
    <property type="entry name" value="Homeodomain-like"/>
    <property type="match status" value="1"/>
</dbReference>
<proteinExistence type="predicted"/>
<organism evidence="7 8">
    <name type="scientific">Aminobacter niigataensis</name>
    <dbReference type="NCBI Taxonomy" id="83265"/>
    <lineage>
        <taxon>Bacteria</taxon>
        <taxon>Pseudomonadati</taxon>
        <taxon>Pseudomonadota</taxon>
        <taxon>Alphaproteobacteria</taxon>
        <taxon>Hyphomicrobiales</taxon>
        <taxon>Phyllobacteriaceae</taxon>
        <taxon>Aminobacter</taxon>
    </lineage>
</organism>
<keyword evidence="2" id="KW-0805">Transcription regulation</keyword>
<name>A0ABR6KXA6_9HYPH</name>
<dbReference type="SUPFAM" id="SSF48498">
    <property type="entry name" value="Tetracyclin repressor-like, C-terminal domain"/>
    <property type="match status" value="1"/>
</dbReference>
<dbReference type="InterPro" id="IPR001647">
    <property type="entry name" value="HTH_TetR"/>
</dbReference>
<reference evidence="7 8" key="1">
    <citation type="submission" date="2020-08" db="EMBL/GenBank/DDBJ databases">
        <title>Genomic Encyclopedia of Type Strains, Phase IV (KMG-IV): sequencing the most valuable type-strain genomes for metagenomic binning, comparative biology and taxonomic classification.</title>
        <authorList>
            <person name="Goeker M."/>
        </authorList>
    </citation>
    <scope>NUCLEOTIDE SEQUENCE [LARGE SCALE GENOMIC DNA]</scope>
    <source>
        <strain evidence="7 8">DSM 7050</strain>
    </source>
</reference>
<dbReference type="InterPro" id="IPR050109">
    <property type="entry name" value="HTH-type_TetR-like_transc_reg"/>
</dbReference>
<protein>
    <submittedName>
        <fullName evidence="7">AcrR family transcriptional regulator</fullName>
    </submittedName>
</protein>
<comment type="caution">
    <text evidence="7">The sequence shown here is derived from an EMBL/GenBank/DDBJ whole genome shotgun (WGS) entry which is preliminary data.</text>
</comment>
<keyword evidence="4" id="KW-0804">Transcription</keyword>
<dbReference type="PANTHER" id="PTHR30055:SF226">
    <property type="entry name" value="HTH-TYPE TRANSCRIPTIONAL REGULATOR PKSA"/>
    <property type="match status" value="1"/>
</dbReference>
<keyword evidence="1" id="KW-0678">Repressor</keyword>
<dbReference type="Pfam" id="PF00440">
    <property type="entry name" value="TetR_N"/>
    <property type="match status" value="1"/>
</dbReference>
<feature type="domain" description="HTH tetR-type" evidence="6">
    <location>
        <begin position="10"/>
        <end position="70"/>
    </location>
</feature>
<evidence type="ECO:0000256" key="1">
    <source>
        <dbReference type="ARBA" id="ARBA00022491"/>
    </source>
</evidence>
<gene>
    <name evidence="7" type="ORF">GGQ99_000173</name>
</gene>
<feature type="DNA-binding region" description="H-T-H motif" evidence="5">
    <location>
        <begin position="33"/>
        <end position="52"/>
    </location>
</feature>
<evidence type="ECO:0000313" key="8">
    <source>
        <dbReference type="Proteomes" id="UP000539538"/>
    </source>
</evidence>
<accession>A0ABR6KXA6</accession>
<evidence type="ECO:0000256" key="3">
    <source>
        <dbReference type="ARBA" id="ARBA00023125"/>
    </source>
</evidence>
<dbReference type="PRINTS" id="PR00455">
    <property type="entry name" value="HTHTETR"/>
</dbReference>
<evidence type="ECO:0000256" key="4">
    <source>
        <dbReference type="ARBA" id="ARBA00023163"/>
    </source>
</evidence>
<keyword evidence="8" id="KW-1185">Reference proteome</keyword>
<dbReference type="Pfam" id="PF13977">
    <property type="entry name" value="TetR_C_6"/>
    <property type="match status" value="1"/>
</dbReference>
<dbReference type="EMBL" id="JACHOT010000001">
    <property type="protein sequence ID" value="MBB4648451.1"/>
    <property type="molecule type" value="Genomic_DNA"/>
</dbReference>
<dbReference type="Proteomes" id="UP000539538">
    <property type="component" value="Unassembled WGS sequence"/>
</dbReference>
<dbReference type="PROSITE" id="PS50977">
    <property type="entry name" value="HTH_TETR_2"/>
    <property type="match status" value="1"/>
</dbReference>
<dbReference type="InterPro" id="IPR039538">
    <property type="entry name" value="BetI_C"/>
</dbReference>
<dbReference type="PANTHER" id="PTHR30055">
    <property type="entry name" value="HTH-TYPE TRANSCRIPTIONAL REGULATOR RUTR"/>
    <property type="match status" value="1"/>
</dbReference>
<dbReference type="RefSeq" id="WP_108607401.1">
    <property type="nucleotide sequence ID" value="NZ_BAAAVZ010000008.1"/>
</dbReference>